<name>A0A9E5T474_9GAMM</name>
<proteinExistence type="inferred from homology"/>
<comment type="caution">
    <text evidence="7">The sequence shown here is derived from an EMBL/GenBank/DDBJ whole genome shotgun (WGS) entry which is preliminary data.</text>
</comment>
<evidence type="ECO:0000259" key="5">
    <source>
        <dbReference type="PROSITE" id="PS51379"/>
    </source>
</evidence>
<dbReference type="InterPro" id="IPR009010">
    <property type="entry name" value="Asp_de-COase-like_dom_sf"/>
</dbReference>
<sequence length="1271" mass="140101">MSYVVTESCVNHKHTNCVDVCPVEAFRAGEDMLYIDPEVCIECNACLTECPERAIFPQSAVPEDQQHYIALNAEQAKVLPAIRQSVSQQTAASAHSALSGRFAVVGAGPSGFYAAEAILKKMPSAKVDIFEKLPTPFGLVRYGVAPDHPRIKSVSASFERIAENPQVRFLGNVKIGEDISIDDLNTLYHSVVYATGGSKSRALTIPGADLDNIFGSSEFVGWYNGHPENQTLTPTLNGERAAVIGIGNVALDIARILILPHDELAKTDIADPSLLALKDSNIQEVCLLARRGAVQAAFTPKELEQLIAIENLDLVINPADLELDTQSEAVLALPEFSEACQNITLLREVAKRPLKKDDNAKRIRFMFLTSPESITETNGEKRLHIVRNRLERADDGDVSAVATNEKSVLEVSLIINATGYQGTPIEGLPFDDRRGVIANDKSLVQEKSYVAGWIKRGASGVIGSNKNCATDTVSQLVSALPETLDTIEADVQALLEQNQVDFITYSDWQLLDQHEQAEGAKQGRPRRKETNVTKMLSIIKDARATAMAEAEAQAKLPVETHYRSCTLCEAMCGVQIQYQGDKIIAVAGDEKDQHSWGHICPKGYSLQDLHNDPDRLKKPLRKVDGQWLEVEWDEALDYAAQGLAKVQAQYGNDAVGGYWGNPTSHNLGLLMATNKLRKVLKSKNMYTAASLDQMPHQLCSYLMFGHGQVFTIPDIDHTDYMLMLGANPAASNGSLMSGGDILKRIEGIHERGGKLVLIDPRKNETAIYAQEHHFIQPATDAIFLVGLIQHVIRKELYKPGRLKDMMDHWGELLDTFDLLPMSEIAQLTGIPQSEIERIAEEFSAADKAICYGRMGISAQTFGALNHYLINTLNILTGNLDRRGGMMFTKPAVDSAVKPHQAGSFNTYQSRVRGLPEFNREFPSSAMAEEMTTPGEGQIKGFICIAGNPGLSTPNSRLLEKSLSELDFMVSLDFYLNETSRHADIILPPTGPLEHEQYDLVFNLLSVHNVAKFSEPLFPHAPGTLSDWDIMNGLIGRLEQIKTGLEPKPQAMTLVQMLDYALKAGPYGQGFDEYQGDEVVKHHSEGLSLEKLKEFPNGLNLGPLQPCFPDFLFTEDKKIHMLPEPFISDLKRLKIFASELKNKSELNLIGRRDLRTNNSWMHNSQRLVKGKDRCGLFMHPKDAEKYNLSHGQKAKISSRVGQLSVVVEVTDTVMPGAVCLPHGWGHDLEGVELRVAKTNPGVNKNDLTDDQLIDELSGNAVFNGIPVTVEAL</sequence>
<dbReference type="Pfam" id="PF00384">
    <property type="entry name" value="Molybdopterin"/>
    <property type="match status" value="1"/>
</dbReference>
<dbReference type="PROSITE" id="PS51669">
    <property type="entry name" value="4FE4S_MOW_BIS_MGD"/>
    <property type="match status" value="1"/>
</dbReference>
<dbReference type="Pfam" id="PF00037">
    <property type="entry name" value="Fer4"/>
    <property type="match status" value="1"/>
</dbReference>
<evidence type="ECO:0000256" key="4">
    <source>
        <dbReference type="ARBA" id="ARBA00023014"/>
    </source>
</evidence>
<dbReference type="InterPro" id="IPR036188">
    <property type="entry name" value="FAD/NAD-bd_sf"/>
</dbReference>
<evidence type="ECO:0000256" key="2">
    <source>
        <dbReference type="ARBA" id="ARBA00022723"/>
    </source>
</evidence>
<protein>
    <submittedName>
        <fullName evidence="7">Molybdopterin-dependent oxidoreductase</fullName>
    </submittedName>
</protein>
<dbReference type="InterPro" id="IPR017900">
    <property type="entry name" value="4Fe4S_Fe_S_CS"/>
</dbReference>
<dbReference type="PROSITE" id="PS00198">
    <property type="entry name" value="4FE4S_FER_1"/>
    <property type="match status" value="1"/>
</dbReference>
<evidence type="ECO:0000256" key="3">
    <source>
        <dbReference type="ARBA" id="ARBA00023004"/>
    </source>
</evidence>
<evidence type="ECO:0000256" key="1">
    <source>
        <dbReference type="ARBA" id="ARBA00010312"/>
    </source>
</evidence>
<dbReference type="GO" id="GO:0051536">
    <property type="term" value="F:iron-sulfur cluster binding"/>
    <property type="evidence" value="ECO:0007669"/>
    <property type="project" value="UniProtKB-KW"/>
</dbReference>
<evidence type="ECO:0000313" key="7">
    <source>
        <dbReference type="EMBL" id="NHO67788.1"/>
    </source>
</evidence>
<dbReference type="GO" id="GO:0043546">
    <property type="term" value="F:molybdopterin cofactor binding"/>
    <property type="evidence" value="ECO:0007669"/>
    <property type="project" value="InterPro"/>
</dbReference>
<dbReference type="Gene3D" id="3.40.50.740">
    <property type="match status" value="1"/>
</dbReference>
<dbReference type="Gene3D" id="3.50.50.60">
    <property type="entry name" value="FAD/NAD(P)-binding domain"/>
    <property type="match status" value="1"/>
</dbReference>
<dbReference type="Gene3D" id="3.30.70.20">
    <property type="match status" value="1"/>
</dbReference>
<keyword evidence="8" id="KW-1185">Reference proteome</keyword>
<keyword evidence="4" id="KW-0411">Iron-sulfur</keyword>
<dbReference type="GO" id="GO:0046872">
    <property type="term" value="F:metal ion binding"/>
    <property type="evidence" value="ECO:0007669"/>
    <property type="project" value="UniProtKB-KW"/>
</dbReference>
<comment type="similarity">
    <text evidence="1">Belongs to the prokaryotic molybdopterin-containing oxidoreductase family.</text>
</comment>
<dbReference type="EMBL" id="JAAONZ010000020">
    <property type="protein sequence ID" value="NHO67788.1"/>
    <property type="molecule type" value="Genomic_DNA"/>
</dbReference>
<gene>
    <name evidence="7" type="ORF">G8770_19765</name>
</gene>
<dbReference type="Pfam" id="PF04879">
    <property type="entry name" value="Molybdop_Fe4S4"/>
    <property type="match status" value="1"/>
</dbReference>
<dbReference type="InterPro" id="IPR023753">
    <property type="entry name" value="FAD/NAD-binding_dom"/>
</dbReference>
<dbReference type="InterPro" id="IPR050612">
    <property type="entry name" value="Prok_Mopterin_Oxidored"/>
</dbReference>
<reference evidence="7" key="1">
    <citation type="submission" date="2020-03" db="EMBL/GenBank/DDBJ databases">
        <authorList>
            <person name="Guo F."/>
        </authorList>
    </citation>
    <scope>NUCLEOTIDE SEQUENCE</scope>
    <source>
        <strain evidence="7">JCM 30134</strain>
    </source>
</reference>
<dbReference type="Gene3D" id="2.20.25.90">
    <property type="entry name" value="ADC-like domains"/>
    <property type="match status" value="1"/>
</dbReference>
<dbReference type="GO" id="GO:0016491">
    <property type="term" value="F:oxidoreductase activity"/>
    <property type="evidence" value="ECO:0007669"/>
    <property type="project" value="InterPro"/>
</dbReference>
<dbReference type="PRINTS" id="PR00419">
    <property type="entry name" value="ADXRDTASE"/>
</dbReference>
<dbReference type="AlphaFoldDB" id="A0A9E5T474"/>
<dbReference type="InterPro" id="IPR006657">
    <property type="entry name" value="MoPterin_dinucl-bd_dom"/>
</dbReference>
<dbReference type="Pfam" id="PF07992">
    <property type="entry name" value="Pyr_redox_2"/>
    <property type="match status" value="1"/>
</dbReference>
<dbReference type="InterPro" id="IPR006656">
    <property type="entry name" value="Mopterin_OxRdtase"/>
</dbReference>
<dbReference type="RefSeq" id="WP_167191171.1">
    <property type="nucleotide sequence ID" value="NZ_JAAONZ010000020.1"/>
</dbReference>
<accession>A0A9E5T474</accession>
<dbReference type="SMART" id="SM00926">
    <property type="entry name" value="Molybdop_Fe4S4"/>
    <property type="match status" value="1"/>
</dbReference>
<dbReference type="InterPro" id="IPR017896">
    <property type="entry name" value="4Fe4S_Fe-S-bd"/>
</dbReference>
<dbReference type="CDD" id="cd02782">
    <property type="entry name" value="MopB_CT_1"/>
    <property type="match status" value="1"/>
</dbReference>
<dbReference type="PROSITE" id="PS51379">
    <property type="entry name" value="4FE4S_FER_2"/>
    <property type="match status" value="1"/>
</dbReference>
<feature type="domain" description="4Fe-4S ferredoxin-type" evidence="5">
    <location>
        <begin position="31"/>
        <end position="60"/>
    </location>
</feature>
<keyword evidence="3" id="KW-0408">Iron</keyword>
<dbReference type="Proteomes" id="UP000787472">
    <property type="component" value="Unassembled WGS sequence"/>
</dbReference>
<keyword evidence="2" id="KW-0479">Metal-binding</keyword>
<evidence type="ECO:0000313" key="8">
    <source>
        <dbReference type="Proteomes" id="UP000787472"/>
    </source>
</evidence>
<dbReference type="SUPFAM" id="SSF53706">
    <property type="entry name" value="Formate dehydrogenase/DMSO reductase, domains 1-3"/>
    <property type="match status" value="1"/>
</dbReference>
<dbReference type="Gene3D" id="2.40.40.20">
    <property type="match status" value="1"/>
</dbReference>
<dbReference type="Pfam" id="PF01568">
    <property type="entry name" value="Molydop_binding"/>
    <property type="match status" value="1"/>
</dbReference>
<dbReference type="Gene3D" id="3.40.228.10">
    <property type="entry name" value="Dimethylsulfoxide Reductase, domain 2"/>
    <property type="match status" value="1"/>
</dbReference>
<dbReference type="InterPro" id="IPR006963">
    <property type="entry name" value="Mopterin_OxRdtase_4Fe-4S_dom"/>
</dbReference>
<dbReference type="PANTHER" id="PTHR43742">
    <property type="entry name" value="TRIMETHYLAMINE-N-OXIDE REDUCTASE"/>
    <property type="match status" value="1"/>
</dbReference>
<dbReference type="Gene3D" id="3.40.50.720">
    <property type="entry name" value="NAD(P)-binding Rossmann-like Domain"/>
    <property type="match status" value="1"/>
</dbReference>
<evidence type="ECO:0000259" key="6">
    <source>
        <dbReference type="PROSITE" id="PS51669"/>
    </source>
</evidence>
<dbReference type="PANTHER" id="PTHR43742:SF2">
    <property type="entry name" value="ASSIMILATORY NITRATE REDUCTASE CATALYTIC SUBUNIT"/>
    <property type="match status" value="1"/>
</dbReference>
<feature type="domain" description="4Fe-4S Mo/W bis-MGD-type" evidence="6">
    <location>
        <begin position="558"/>
        <end position="614"/>
    </location>
</feature>
<organism evidence="7 8">
    <name type="scientific">Pseudomaricurvus hydrocarbonicus</name>
    <dbReference type="NCBI Taxonomy" id="1470433"/>
    <lineage>
        <taxon>Bacteria</taxon>
        <taxon>Pseudomonadati</taxon>
        <taxon>Pseudomonadota</taxon>
        <taxon>Gammaproteobacteria</taxon>
        <taxon>Cellvibrionales</taxon>
        <taxon>Cellvibrionaceae</taxon>
        <taxon>Pseudomaricurvus</taxon>
    </lineage>
</organism>
<dbReference type="SUPFAM" id="SSF51971">
    <property type="entry name" value="Nucleotide-binding domain"/>
    <property type="match status" value="2"/>
</dbReference>
<dbReference type="SUPFAM" id="SSF50692">
    <property type="entry name" value="ADC-like"/>
    <property type="match status" value="1"/>
</dbReference>
<dbReference type="SUPFAM" id="SSF54862">
    <property type="entry name" value="4Fe-4S ferredoxins"/>
    <property type="match status" value="1"/>
</dbReference>